<evidence type="ECO:0000313" key="1">
    <source>
        <dbReference type="EMBL" id="CAG2230935.1"/>
    </source>
</evidence>
<dbReference type="SUPFAM" id="SSF56219">
    <property type="entry name" value="DNase I-like"/>
    <property type="match status" value="1"/>
</dbReference>
<dbReference type="EMBL" id="CAJPWZ010002121">
    <property type="protein sequence ID" value="CAG2230935.1"/>
    <property type="molecule type" value="Genomic_DNA"/>
</dbReference>
<dbReference type="AlphaFoldDB" id="A0A8S3TBR1"/>
<keyword evidence="2" id="KW-1185">Reference proteome</keyword>
<dbReference type="InterPro" id="IPR036691">
    <property type="entry name" value="Endo/exonu/phosph_ase_sf"/>
</dbReference>
<evidence type="ECO:0008006" key="3">
    <source>
        <dbReference type="Google" id="ProtNLM"/>
    </source>
</evidence>
<evidence type="ECO:0000313" key="2">
    <source>
        <dbReference type="Proteomes" id="UP000683360"/>
    </source>
</evidence>
<dbReference type="Proteomes" id="UP000683360">
    <property type="component" value="Unassembled WGS sequence"/>
</dbReference>
<reference evidence="1" key="1">
    <citation type="submission" date="2021-03" db="EMBL/GenBank/DDBJ databases">
        <authorList>
            <person name="Bekaert M."/>
        </authorList>
    </citation>
    <scope>NUCLEOTIDE SEQUENCE</scope>
</reference>
<name>A0A8S3TBR1_MYTED</name>
<organism evidence="1 2">
    <name type="scientific">Mytilus edulis</name>
    <name type="common">Blue mussel</name>
    <dbReference type="NCBI Taxonomy" id="6550"/>
    <lineage>
        <taxon>Eukaryota</taxon>
        <taxon>Metazoa</taxon>
        <taxon>Spiralia</taxon>
        <taxon>Lophotrochozoa</taxon>
        <taxon>Mollusca</taxon>
        <taxon>Bivalvia</taxon>
        <taxon>Autobranchia</taxon>
        <taxon>Pteriomorphia</taxon>
        <taxon>Mytilida</taxon>
        <taxon>Mytiloidea</taxon>
        <taxon>Mytilidae</taxon>
        <taxon>Mytilinae</taxon>
        <taxon>Mytilus</taxon>
    </lineage>
</organism>
<dbReference type="Gene3D" id="3.60.10.10">
    <property type="entry name" value="Endonuclease/exonuclease/phosphatase"/>
    <property type="match status" value="1"/>
</dbReference>
<sequence length="292" mass="33626">MNTNAFVKLVNSFEHDSITKLHTKVNMKHVTNKAKKLVYTPIIRLEHSVCVCVGRSANQLQMFTCTVLVIYATSIVLIKTCSILNKTKLDDVDEINCDNFIFHYKNRKKLANHKSGGIALGFKKYLDKYIKYIQSDCQFVLWFSIDKKVLDLPKDAIFGIIYIPPVNTSYTSEDAFTEIEFELQNFCSKTNYIIMLGDFNSRTGNLSDFYNIDKDNSFENNTTDYNELNDVDVLDELGIPRLRNSIDTVVNGYGRKLIDFVKITECLFLTVDWKKTKQVVQLVEILALLTMR</sequence>
<protein>
    <recommendedName>
        <fullName evidence="3">Endonuclease/exonuclease/phosphatase domain-containing protein</fullName>
    </recommendedName>
</protein>
<proteinExistence type="predicted"/>
<gene>
    <name evidence="1" type="ORF">MEDL_43745</name>
</gene>
<accession>A0A8S3TBR1</accession>
<comment type="caution">
    <text evidence="1">The sequence shown here is derived from an EMBL/GenBank/DDBJ whole genome shotgun (WGS) entry which is preliminary data.</text>
</comment>